<feature type="compositionally biased region" description="Acidic residues" evidence="9">
    <location>
        <begin position="1692"/>
        <end position="1706"/>
    </location>
</feature>
<feature type="domain" description="Helicase ATP-binding" evidence="10">
    <location>
        <begin position="1104"/>
        <end position="1288"/>
    </location>
</feature>
<name>A0A9P8RSB8_9PEZI</name>
<keyword evidence="7" id="KW-0238">DNA-binding</keyword>
<dbReference type="GO" id="GO:0016887">
    <property type="term" value="F:ATP hydrolysis activity"/>
    <property type="evidence" value="ECO:0007669"/>
    <property type="project" value="InterPro"/>
</dbReference>
<comment type="similarity">
    <text evidence="2">Belongs to the SNF2/RAD54 helicase family.</text>
</comment>
<dbReference type="InterPro" id="IPR056026">
    <property type="entry name" value="DUF7607"/>
</dbReference>
<dbReference type="PROSITE" id="PS51192">
    <property type="entry name" value="HELICASE_ATP_BIND_1"/>
    <property type="match status" value="1"/>
</dbReference>
<feature type="region of interest" description="Disordered" evidence="9">
    <location>
        <begin position="548"/>
        <end position="567"/>
    </location>
</feature>
<organism evidence="12 13">
    <name type="scientific">Trichoglossum hirsutum</name>
    <dbReference type="NCBI Taxonomy" id="265104"/>
    <lineage>
        <taxon>Eukaryota</taxon>
        <taxon>Fungi</taxon>
        <taxon>Dikarya</taxon>
        <taxon>Ascomycota</taxon>
        <taxon>Pezizomycotina</taxon>
        <taxon>Geoglossomycetes</taxon>
        <taxon>Geoglossales</taxon>
        <taxon>Geoglossaceae</taxon>
        <taxon>Trichoglossum</taxon>
    </lineage>
</organism>
<dbReference type="SMART" id="SM00490">
    <property type="entry name" value="HELICc"/>
    <property type="match status" value="1"/>
</dbReference>
<feature type="compositionally biased region" description="Basic and acidic residues" evidence="9">
    <location>
        <begin position="1005"/>
        <end position="1015"/>
    </location>
</feature>
<dbReference type="InterPro" id="IPR027417">
    <property type="entry name" value="P-loop_NTPase"/>
</dbReference>
<protein>
    <recommendedName>
        <fullName evidence="14">SNF2 family helicase/ATPase</fullName>
    </recommendedName>
</protein>
<dbReference type="Pfam" id="PF00176">
    <property type="entry name" value="SNF2-rel_dom"/>
    <property type="match status" value="1"/>
</dbReference>
<dbReference type="CDD" id="cd18793">
    <property type="entry name" value="SF2_C_SNF"/>
    <property type="match status" value="1"/>
</dbReference>
<dbReference type="InterPro" id="IPR014001">
    <property type="entry name" value="Helicase_ATP-bd"/>
</dbReference>
<feature type="region of interest" description="Disordered" evidence="9">
    <location>
        <begin position="771"/>
        <end position="842"/>
    </location>
</feature>
<dbReference type="InterPro" id="IPR038718">
    <property type="entry name" value="SNF2-like_sf"/>
</dbReference>
<evidence type="ECO:0000256" key="5">
    <source>
        <dbReference type="ARBA" id="ARBA00022806"/>
    </source>
</evidence>
<dbReference type="Proteomes" id="UP000750711">
    <property type="component" value="Unassembled WGS sequence"/>
</dbReference>
<dbReference type="Gene3D" id="3.40.50.10810">
    <property type="entry name" value="Tandem AAA-ATPase domain"/>
    <property type="match status" value="1"/>
</dbReference>
<evidence type="ECO:0000256" key="8">
    <source>
        <dbReference type="ARBA" id="ARBA00023242"/>
    </source>
</evidence>
<feature type="region of interest" description="Disordered" evidence="9">
    <location>
        <begin position="206"/>
        <end position="246"/>
    </location>
</feature>
<dbReference type="EMBL" id="JAGHQM010000179">
    <property type="protein sequence ID" value="KAH0564781.1"/>
    <property type="molecule type" value="Genomic_DNA"/>
</dbReference>
<feature type="region of interest" description="Disordered" evidence="9">
    <location>
        <begin position="622"/>
        <end position="655"/>
    </location>
</feature>
<dbReference type="Pfam" id="PF24580">
    <property type="entry name" value="DUF7607"/>
    <property type="match status" value="1"/>
</dbReference>
<dbReference type="PANTHER" id="PTHR45797:SF1">
    <property type="entry name" value="HELICASE ARIP4"/>
    <property type="match status" value="1"/>
</dbReference>
<accession>A0A9P8RSB8</accession>
<feature type="region of interest" description="Disordered" evidence="9">
    <location>
        <begin position="1749"/>
        <end position="1829"/>
    </location>
</feature>
<dbReference type="Pfam" id="PF00271">
    <property type="entry name" value="Helicase_C"/>
    <property type="match status" value="1"/>
</dbReference>
<sequence>MEADVLDDPLNWSIDQVVAALCDRNSPYLQVNANSVVPDLDALARGLRGNLINGFTLLTTVNDNVLREDLGLRALGHRAFVLQAIRTLRTKSIKFREQELEADVRTPMPNFLSGVGDTARSPSYSGLSSSPSEAISSHFHPYEWHPTPHQIPGLLPKEDLSRFGSQWNTGFAPPELARLKFSNIRRSPMANNQGNNAIHQRTLEASHIQKEQARDSNSRERVAPSLTSGDAVPLEQRPPPNPAAAIGKITIDGRERKRLAPTLVVRTPMASHGGEKSPPGQAEELRNPPTISENIQTPFTSQGRTSGVRKFPNPYLGVKKFPADDLFFGDAGIGQELHCDTEDDDNFVITSVGRMSNGYRLYVNGLMRHYLFKPAQTTFSRDGKIYHAVQPYSANILKMLTNRTQSFILLSPTDRAFRVTREDISNWPDVSADGTFVEKPPAEAGSIAQSHLAFSQEDNEWDYLLKWQHTGSDIIPAKLGESGSEGEYDLDTWNEIEQEHGPLDETSKKTGKRTLRDDEVNQAIDDGIKELIARWELEKLPKRERKSWSTWKKSRREGTKRSQIREAQHRINQINEVRLSRMRKEILAEVWTKAAAVRKQSRIMEQSIFDREDLRWTISLLERKREPPRPPPAPRKEKEYKAATQQHSDEDEDVEVLDSGTDSFENGWDDGLDDFIVNDNTQGRESIAAFDVEMADVDDAGMESADEELTPKKRHKSPAGGSYDNPILGMDDDGDVAMNDLPMASEDVPSILMTAASSPLSPLSSIRTLTTPNLSLQNTPKRGGPTRMQQHASPRSQRSEFIDLTLSDPVEPPNPFRGGTKAPGHSRDVPRATGSIAKNEEMTNTNNKVIDLAAISDDDLLRDSPKAPSIETYEKTGDRKRLVICIVGGGMSDDKRRLLGMRLAKQTRQALRYDCLAGLDALSRGFETTFVQAGDDNKTVMRLTRLFLCWIQCKRKPWDEKPSAELLHLAESRKEFFAFRRFLREVLRQYESDLFDGIPINYNTDTEKRNRDKPPSPKKMKRIGLERVNVVPHFYDEDAIGETQNPSPHNKRKRPVFESLRARNTRESDRQRLLDQDKRRVQLERRLAEMGTTSAGDPSHIIVNTGKFEDQDLIFLNSANSNISNQIPTSLQQSRSLVLCPPSLIDNWWDELLMWAPEPMEDNIGQLRRVDSSMTSLARRLSEISAWYIEGGILIMSYDIFRIFVLNKPHKSRPPPLSMEQHEVLKKELLNGPNIIVADEAHRLKNTGTAIATATAQFRSKSRIALTGSPLANNLEEYHSMIDWIAPGYLGPLVEFKAKYVEPIQDGLYYDSTLPEQRRCLKMLRVLKYDLDPKVNRADISVLKGSLPPKIEFVIKVSLTKVQEDAYRRYIQSMLSSSNGEVANACLWDWLAILSLLCNHPLCFKNKLLERDRKEIPQGHLTPASAGTSDEDAIDPVEDVQIEPAPGDAPVSKVGMTPAIIKQQIAALDQVGSKLNSAIHSHRAIVFNEILNASIKAGDKVLVFSHSIPTLDYLESLLRSSNRRYSRLDGNTKMSDRQKATKAFNVSTTEVYLVSTRAGGVGLNLHGANRVVIFDFAFNPTWEEQAVGRAYRIGQMKPVYVYHFISAGTYEEVIHNKAVFKMQLASRVVDKKNPTRYAVKKNHDYLFEPKAVHRKDLSEFIGKDPSVLDKVIAAHEGDNCVTSIELTETFQQDDDDKLTAEEEQEADQLLRDERLKRADPDAYNKLMIERQKLAVAKAHAKKALAESHLTLPRSTASPQDIELSTSSVTLEPEERTSPTSHASANPEPPNAEKPASLTRSEAGSGPIVYKQPESPKRDSGTPGQALTASRFISAFLEDEKRRDASSR</sequence>
<dbReference type="PANTHER" id="PTHR45797">
    <property type="entry name" value="RAD54-LIKE"/>
    <property type="match status" value="1"/>
</dbReference>
<dbReference type="InterPro" id="IPR000330">
    <property type="entry name" value="SNF2_N"/>
</dbReference>
<evidence type="ECO:0000256" key="6">
    <source>
        <dbReference type="ARBA" id="ARBA00022840"/>
    </source>
</evidence>
<comment type="subcellular location">
    <subcellularLocation>
        <location evidence="1">Nucleus</location>
    </subcellularLocation>
</comment>
<evidence type="ECO:0000256" key="7">
    <source>
        <dbReference type="ARBA" id="ARBA00023125"/>
    </source>
</evidence>
<evidence type="ECO:0000313" key="13">
    <source>
        <dbReference type="Proteomes" id="UP000750711"/>
    </source>
</evidence>
<feature type="region of interest" description="Disordered" evidence="9">
    <location>
        <begin position="1692"/>
        <end position="1713"/>
    </location>
</feature>
<dbReference type="Gene3D" id="3.40.50.300">
    <property type="entry name" value="P-loop containing nucleotide triphosphate hydrolases"/>
    <property type="match status" value="1"/>
</dbReference>
<feature type="region of interest" description="Disordered" evidence="9">
    <location>
        <begin position="703"/>
        <end position="725"/>
    </location>
</feature>
<keyword evidence="4" id="KW-0378">Hydrolase</keyword>
<dbReference type="InterPro" id="IPR049730">
    <property type="entry name" value="SNF2/RAD54-like_C"/>
</dbReference>
<evidence type="ECO:0000256" key="1">
    <source>
        <dbReference type="ARBA" id="ARBA00004123"/>
    </source>
</evidence>
<feature type="compositionally biased region" description="Basic and acidic residues" evidence="9">
    <location>
        <begin position="1060"/>
        <end position="1078"/>
    </location>
</feature>
<dbReference type="SUPFAM" id="SSF52540">
    <property type="entry name" value="P-loop containing nucleoside triphosphate hydrolases"/>
    <property type="match status" value="2"/>
</dbReference>
<evidence type="ECO:0000256" key="3">
    <source>
        <dbReference type="ARBA" id="ARBA00022741"/>
    </source>
</evidence>
<keyword evidence="13" id="KW-1185">Reference proteome</keyword>
<dbReference type="InterPro" id="IPR044574">
    <property type="entry name" value="ARIP4-like"/>
</dbReference>
<keyword evidence="6" id="KW-0067">ATP-binding</keyword>
<comment type="caution">
    <text evidence="12">The sequence shown here is derived from an EMBL/GenBank/DDBJ whole genome shotgun (WGS) entry which is preliminary data.</text>
</comment>
<evidence type="ECO:0000256" key="4">
    <source>
        <dbReference type="ARBA" id="ARBA00022801"/>
    </source>
</evidence>
<evidence type="ECO:0008006" key="14">
    <source>
        <dbReference type="Google" id="ProtNLM"/>
    </source>
</evidence>
<feature type="compositionally biased region" description="Basic and acidic residues" evidence="9">
    <location>
        <begin position="206"/>
        <end position="222"/>
    </location>
</feature>
<dbReference type="GO" id="GO:0004386">
    <property type="term" value="F:helicase activity"/>
    <property type="evidence" value="ECO:0007669"/>
    <property type="project" value="UniProtKB-KW"/>
</dbReference>
<feature type="compositionally biased region" description="Basic and acidic residues" evidence="9">
    <location>
        <begin position="622"/>
        <end position="641"/>
    </location>
</feature>
<feature type="compositionally biased region" description="Polar residues" evidence="9">
    <location>
        <begin position="787"/>
        <end position="796"/>
    </location>
</feature>
<feature type="domain" description="Helicase C-terminal" evidence="11">
    <location>
        <begin position="1489"/>
        <end position="1647"/>
    </location>
</feature>
<reference evidence="12" key="1">
    <citation type="submission" date="2021-03" db="EMBL/GenBank/DDBJ databases">
        <title>Comparative genomics and phylogenomic investigation of the class Geoglossomycetes provide insights into ecological specialization and systematics.</title>
        <authorList>
            <person name="Melie T."/>
            <person name="Pirro S."/>
            <person name="Miller A.N."/>
            <person name="Quandt A."/>
        </authorList>
    </citation>
    <scope>NUCLEOTIDE SEQUENCE</scope>
    <source>
        <strain evidence="12">CAQ_001_2017</strain>
    </source>
</reference>
<keyword evidence="5" id="KW-0347">Helicase</keyword>
<evidence type="ECO:0000256" key="9">
    <source>
        <dbReference type="SAM" id="MobiDB-lite"/>
    </source>
</evidence>
<dbReference type="GO" id="GO:0005524">
    <property type="term" value="F:ATP binding"/>
    <property type="evidence" value="ECO:0007669"/>
    <property type="project" value="UniProtKB-KW"/>
</dbReference>
<feature type="compositionally biased region" description="Basic and acidic residues" evidence="9">
    <location>
        <begin position="556"/>
        <end position="567"/>
    </location>
</feature>
<feature type="compositionally biased region" description="Polar residues" evidence="9">
    <location>
        <begin position="289"/>
        <end position="305"/>
    </location>
</feature>
<keyword evidence="8" id="KW-0539">Nucleus</keyword>
<dbReference type="InterPro" id="IPR001650">
    <property type="entry name" value="Helicase_C-like"/>
</dbReference>
<gene>
    <name evidence="12" type="ORF">GP486_001826</name>
</gene>
<feature type="compositionally biased region" description="Polar residues" evidence="9">
    <location>
        <begin position="1752"/>
        <end position="1769"/>
    </location>
</feature>
<feature type="region of interest" description="Disordered" evidence="9">
    <location>
        <begin position="1039"/>
        <end position="1078"/>
    </location>
</feature>
<evidence type="ECO:0000256" key="2">
    <source>
        <dbReference type="ARBA" id="ARBA00007025"/>
    </source>
</evidence>
<evidence type="ECO:0000313" key="12">
    <source>
        <dbReference type="EMBL" id="KAH0564781.1"/>
    </source>
</evidence>
<evidence type="ECO:0000259" key="11">
    <source>
        <dbReference type="PROSITE" id="PS51194"/>
    </source>
</evidence>
<evidence type="ECO:0000259" key="10">
    <source>
        <dbReference type="PROSITE" id="PS51192"/>
    </source>
</evidence>
<dbReference type="GO" id="GO:0005634">
    <property type="term" value="C:nucleus"/>
    <property type="evidence" value="ECO:0007669"/>
    <property type="project" value="UniProtKB-SubCell"/>
</dbReference>
<dbReference type="PROSITE" id="PS51194">
    <property type="entry name" value="HELICASE_CTER"/>
    <property type="match status" value="1"/>
</dbReference>
<dbReference type="GO" id="GO:0003677">
    <property type="term" value="F:DNA binding"/>
    <property type="evidence" value="ECO:0007669"/>
    <property type="project" value="UniProtKB-KW"/>
</dbReference>
<proteinExistence type="inferred from homology"/>
<feature type="region of interest" description="Disordered" evidence="9">
    <location>
        <begin position="269"/>
        <end position="308"/>
    </location>
</feature>
<feature type="region of interest" description="Disordered" evidence="9">
    <location>
        <begin position="1001"/>
        <end position="1023"/>
    </location>
</feature>
<keyword evidence="3" id="KW-0547">Nucleotide-binding</keyword>